<evidence type="ECO:0000313" key="1">
    <source>
        <dbReference type="Proteomes" id="UP000050792"/>
    </source>
</evidence>
<protein>
    <submittedName>
        <fullName evidence="2">Uncharacterized protein</fullName>
    </submittedName>
</protein>
<dbReference type="WBParaSite" id="SRDH1_44130.4">
    <property type="protein sequence ID" value="SRDH1_44130.4"/>
    <property type="gene ID" value="SRDH1_44130"/>
</dbReference>
<dbReference type="Gene3D" id="3.40.50.720">
    <property type="entry name" value="NAD(P)-binding Rossmann-like Domain"/>
    <property type="match status" value="1"/>
</dbReference>
<dbReference type="InterPro" id="IPR036291">
    <property type="entry name" value="NAD(P)-bd_dom_sf"/>
</dbReference>
<dbReference type="SUPFAM" id="SSF51735">
    <property type="entry name" value="NAD(P)-binding Rossmann-fold domains"/>
    <property type="match status" value="1"/>
</dbReference>
<organism evidence="1 2">
    <name type="scientific">Schistosoma rodhaini</name>
    <dbReference type="NCBI Taxonomy" id="6188"/>
    <lineage>
        <taxon>Eukaryota</taxon>
        <taxon>Metazoa</taxon>
        <taxon>Spiralia</taxon>
        <taxon>Lophotrochozoa</taxon>
        <taxon>Platyhelminthes</taxon>
        <taxon>Trematoda</taxon>
        <taxon>Digenea</taxon>
        <taxon>Strigeidida</taxon>
        <taxon>Schistosomatoidea</taxon>
        <taxon>Schistosomatidae</taxon>
        <taxon>Schistosoma</taxon>
    </lineage>
</organism>
<name>A0AA85FE30_9TREM</name>
<keyword evidence="1" id="KW-1185">Reference proteome</keyword>
<dbReference type="Proteomes" id="UP000050792">
    <property type="component" value="Unassembled WGS sequence"/>
</dbReference>
<dbReference type="Pfam" id="PF00106">
    <property type="entry name" value="adh_short"/>
    <property type="match status" value="2"/>
</dbReference>
<reference evidence="1" key="1">
    <citation type="submission" date="2022-06" db="EMBL/GenBank/DDBJ databases">
        <authorList>
            <person name="Berger JAMES D."/>
            <person name="Berger JAMES D."/>
        </authorList>
    </citation>
    <scope>NUCLEOTIDE SEQUENCE [LARGE SCALE GENOMIC DNA]</scope>
</reference>
<dbReference type="InterPro" id="IPR002347">
    <property type="entry name" value="SDR_fam"/>
</dbReference>
<dbReference type="PANTHER" id="PTHR44147:SF2">
    <property type="entry name" value="DEHYDROGENASE_REDUCTASE SDR FAMILY MEMBER 1"/>
    <property type="match status" value="1"/>
</dbReference>
<proteinExistence type="predicted"/>
<reference evidence="2" key="2">
    <citation type="submission" date="2023-11" db="UniProtKB">
        <authorList>
            <consortium name="WormBaseParasite"/>
        </authorList>
    </citation>
    <scope>IDENTIFICATION</scope>
</reference>
<sequence length="398" mass="43698">MFVYQRTKSYTAKLKYYLHINQAKVSAQIIITFQRISTINIQMPSDLSGYVCVVTGASRGVGQGIAIGLGKAGATVYLTGRTVSAENGKGGVSLRDTAHIINASGGKAISVAVDHSDDTQVAGLFSRIHKEQYGRLDIFVNCAFSATDYLLDNNNSPYWESKLRPNEEWDLINRVGLRNAYICNVLATRMMMKCREESMDLTKNNENACNHSNSSITTPLVHNKPLPTGLIVNISSFGGITRIFNVAFCAGKSSLDRISQEMARDLKQRNANISVVSIIPGLIQTESVVSAYESGNPLKLFGYDASLRMAIPAPILGDVIACLAQQSNKKLLQRSGHCLFAPDLAEEFGIKSFDGYNFTNLRSIKGLLQLIGWKHLAILFPGFIKIPYWLIAIVTSKF</sequence>
<evidence type="ECO:0000313" key="2">
    <source>
        <dbReference type="WBParaSite" id="SRDH1_44130.4"/>
    </source>
</evidence>
<dbReference type="PANTHER" id="PTHR44147">
    <property type="entry name" value="DEHYDROGENASE/REDUCTASE SDR FAMILY MEMBER 1"/>
    <property type="match status" value="1"/>
</dbReference>
<accession>A0AA85FE30</accession>
<dbReference type="PRINTS" id="PR00081">
    <property type="entry name" value="GDHRDH"/>
</dbReference>
<dbReference type="AlphaFoldDB" id="A0AA85FE30"/>